<organism evidence="1 2">
    <name type="scientific">Ferroglobus placidus (strain DSM 10642 / AEDII12DO)</name>
    <dbReference type="NCBI Taxonomy" id="589924"/>
    <lineage>
        <taxon>Archaea</taxon>
        <taxon>Methanobacteriati</taxon>
        <taxon>Methanobacteriota</taxon>
        <taxon>Archaeoglobi</taxon>
        <taxon>Archaeoglobales</taxon>
        <taxon>Archaeoglobaceae</taxon>
        <taxon>Ferroglobus</taxon>
    </lineage>
</organism>
<name>D3RXZ6_FERPA</name>
<dbReference type="Proteomes" id="UP000002613">
    <property type="component" value="Chromosome"/>
</dbReference>
<dbReference type="PaxDb" id="589924-Ferp_1201"/>
<reference evidence="1 2" key="2">
    <citation type="journal article" date="2011" name="Stand. Genomic Sci.">
        <title>Complete genome sequence of Ferroglobus placidus AEDII12DO.</title>
        <authorList>
            <person name="Anderson I."/>
            <person name="Risso C."/>
            <person name="Holmes D."/>
            <person name="Lucas S."/>
            <person name="Copeland A."/>
            <person name="Lapidus A."/>
            <person name="Cheng J.F."/>
            <person name="Bruce D."/>
            <person name="Goodwin L."/>
            <person name="Pitluck S."/>
            <person name="Saunders E."/>
            <person name="Brettin T."/>
            <person name="Detter J.C."/>
            <person name="Han C."/>
            <person name="Tapia R."/>
            <person name="Larimer F."/>
            <person name="Land M."/>
            <person name="Hauser L."/>
            <person name="Woyke T."/>
            <person name="Lovley D."/>
            <person name="Kyrpides N."/>
            <person name="Ivanova N."/>
        </authorList>
    </citation>
    <scope>NUCLEOTIDE SEQUENCE [LARGE SCALE GENOMIC DNA]</scope>
    <source>
        <strain evidence="2">DSM 10642 / AEDII12DO</strain>
    </source>
</reference>
<gene>
    <name evidence="1" type="ordered locus">Ferp_1201</name>
</gene>
<dbReference type="EMBL" id="CP001899">
    <property type="protein sequence ID" value="ADC65359.1"/>
    <property type="molecule type" value="Genomic_DNA"/>
</dbReference>
<evidence type="ECO:0000313" key="1">
    <source>
        <dbReference type="EMBL" id="ADC65359.1"/>
    </source>
</evidence>
<dbReference type="AlphaFoldDB" id="D3RXZ6"/>
<protein>
    <submittedName>
        <fullName evidence="1">Peptidase domain protein</fullName>
    </submittedName>
</protein>
<dbReference type="KEGG" id="fpl:Ferp_1201"/>
<dbReference type="eggNOG" id="arCOG04987">
    <property type="taxonomic scope" value="Archaea"/>
</dbReference>
<dbReference type="Gene3D" id="2.60.120.380">
    <property type="match status" value="1"/>
</dbReference>
<reference evidence="2" key="1">
    <citation type="submission" date="2010-02" db="EMBL/GenBank/DDBJ databases">
        <title>Complete sequence of Ferroglobus placidus DSM 10642.</title>
        <authorList>
            <consortium name="US DOE Joint Genome Institute"/>
            <person name="Lucas S."/>
            <person name="Copeland A."/>
            <person name="Lapidus A."/>
            <person name="Cheng J.-F."/>
            <person name="Bruce D."/>
            <person name="Goodwin L."/>
            <person name="Pitluck S."/>
            <person name="Saunders E."/>
            <person name="Brettin T."/>
            <person name="Detter J.C."/>
            <person name="Han C."/>
            <person name="Tapia R."/>
            <person name="Larimer F."/>
            <person name="Land M."/>
            <person name="Hauser L."/>
            <person name="Kyrpides N."/>
            <person name="Ivanova N."/>
            <person name="Holmes D."/>
            <person name="Lovley D."/>
            <person name="Kyrpides N."/>
            <person name="Anderson I.J."/>
            <person name="Woyke T."/>
        </authorList>
    </citation>
    <scope>NUCLEOTIDE SEQUENCE [LARGE SCALE GENOMIC DNA]</scope>
    <source>
        <strain evidence="2">DSM 10642 / AEDII12DO</strain>
    </source>
</reference>
<dbReference type="HOGENOM" id="CLU_145177_0_0_2"/>
<proteinExistence type="predicted"/>
<accession>D3RXZ6</accession>
<sequence>MREFKILLAVAALVLLLPANAKEIEINTVYDSVRQGEADWFYEYISSSSFDVYLVWNNPSNSLTLTVYSPDGTYQTFRDSSDGRVDRKILLTISNAQTGLWYFKVYGEKVSGVQHYSLTVV</sequence>
<keyword evidence="2" id="KW-1185">Reference proteome</keyword>
<evidence type="ECO:0000313" key="2">
    <source>
        <dbReference type="Proteomes" id="UP000002613"/>
    </source>
</evidence>